<feature type="region of interest" description="Disordered" evidence="4">
    <location>
        <begin position="1778"/>
        <end position="1819"/>
    </location>
</feature>
<sequence>MFEKVVESVLEEYVSEWVEGLDSEKMKVALFAGKVEFRDLRMRGAALDKFQLPMKMKSGSVGKLSIKVPWKKLTSQAVKIKIEDVFLVVEPTDQDEAGKNEEDDDSYLLRTRWAKQQEVRMLELLEKVKNDGNSSSASEHEGDPGAGDPDPTASWSYRKKILNTIMDNVSFEFTNIHIRYEDSKHLASSIPLALGLTIDSIMISTTNANGQEEFVDRAQARTAFVHRRLEMVQASVYGDHIESSGVKVGMGPMTSGSNIIHPFSTRINLARNHDERSAATIPKLRCSAEISAIRACLTPEQSTFLIGIADFVSAHEMYLKRLHFQRKRPTVPVRSNARLWWQYALRGVMELHPRAATLKIITTSRGSGSPPRKASIATRRCNWNLFATLWFARKEYIHLHKNMLRAAKKKKLVIESLMADRNRLNELEDSLEVPTIVFFRLCAAKEIELEGQGSDSPRKLSQWKSKWSSGRTSSGSLNSGASSGRDNFLEKIELYLAVNDRMHANSDGRTSSFHEERNVEALLMALDLVVISFEVVLVEEYKVGDKSDTRDFLRFELNEFVVTVLQRTSSCTVALRITSVQILDFRQTYEVEHLEKKEPQALLSMIDTIAPNGQVATRKNPFVEMNIESSENKFQLDCKFERFRYIHNLYATSKLRAYFIPRTEEVAAPAFVKKEAPSPPKLTRTPAALPAQLLRKKSLENAFGAPESTKQRRSSSVRARAVPTREILFSIKLPEIDVFVHTTDASAEVEARLIGTHFQNGAAHNTFELSIEGAETYFLEPQTSASSDDEQKESDSDAGDRKRSTLMQSTSLVFYGQKMVEGYLVPKWQMKCTSPPIQFSMSSEQYQQLLLASAEWQGPSQQIETTKAGKAALFVAEDERLNVGISIPQILIDFNGEGPIQEALSAASTESEDITGFELDIRDLNVMARFSSVAQAAAVDMSAVSLVKCVKQKLPDNEAGAASLDAAAEESEVVNSSIPTPLPTATDTVSSAYDPCTGIRICKLLELRGKTSFMISSSEPLMGEVNIEQAALYWDHELLVALVRYHSKSQIGKQNKGVPLKSAETAPIHVARFACQVRVQRWFAFCMPKACRLDHISFALRGTDLLMDISTLETEYIRVKLDSSGEIQLISSRLKKVKSENDTEGEVVPNDVFSEETHVLLRAQAPVRVILESAGFNSLKHRGGAAAHYRIEGEEVQVNYLHSYWFPFLNHITKEIAGFSRWTDLLRVPAGMQTLNERLNLELEIAHVSLLLPTCETEGKHKTPSDHIELDIRGISSSSRAYPENTALEQLGVQIKNVQILAVMTGPKRPNQTSTDEEANKDEASVRHYPLGQFSDVFIEHVAVPFTSPGNEETKDGEACENESSVIDITTVLEEMEKMCSHVMVYLSSRSNWFSSTQEENSAATKARLAFNPYQFELLTRILNNNFAILPPPVIRNSTDADEVKVTDMTFDLGVLQLDLLDPLDSTIDNTDCDQPSSGTTIARICLERVQIAVDGFASLRSQVRASSSKGALWKVDYSEDESPDDDVKSEVRTLSGSIFSSSVDDISKQGIDVVVDRRAPSSDVAVPPKDIRIHLDVCELLPEIVEFGQRLRYFASIESELSEKIERADASLDVSITTGIVYYLAAECVPNHMDEYGIEDEISRRLYPHEATLKMIASGCIVGRYHSDDPENSKTQVYGRNMSVKVSSEWPPDPAALVTEAPASPTDSPTRNDASGGAMESQTKYERTVCDDFTFDVELVTAEDAEATMAINLTHFHAVICTVDLFLFTQAKNVLGTDDDVSEDNTKREKTEEAGSSVEGEVEAESDPKHVESQSRSLAPPEIEFREDSISMVQLLLEDTSITLLRQSGPHLSPIARLYTFRAMCKVTYEVGERVDGVVPTLTEVAVEFPDESLNEPNADDGVSIWGFNTALGSWEPIVEPWMFDLMGSLTRDETGEVTANLDFTGKEGHPLNVNVSPAMIDSLCLTAKAYDGALHSAHAPYVSPSNVISSDCYLVNDTGAPITYWVTHDIGNASRGFTYASRRKPKRELLSNRAKIALELLTSISPSLRAEQTVSFCWDDNEWHPLTDIPIRNTGKYIYGVRPRRIGGDSEQDSNAQENSHTPDAVTSPIPRPQLLHILLDVSAASGCRTFTISSLVRLFNETNIAIDCGVLEADGKTITEIGTIEPKGACSVPFRFVQQIWSVRMFMKPHHYHSPAQLRSNSKLSAEPPSADRVHRWSNELFISEKESSTLHTASCSLVLDDFACKCQKMFDGSMPFHPSQICKANGSFFHAHSRVFTSSNATSLQYAQLKLMSPLTLVNNCGVPIIAVLFTLKKVRRTAGACEEAHLVSSQVIPPRGRVDTLSSALQDETYCSISMTGSSWSRLFRIPSILDSPEETAKTATPAAALKAISALPLRPGSDNKNVVLSLLDFQSRTATLHVSFDSKEIHERNAGHFIIVQPRFLLRNATSLPLIFSPQVKLIEKIPGTKSMMARFAKSPFSPSRKKQTEECCGSAEMEAIHAKLNALQDQKVSEDAIDEDELQAHYYSEVSAIMVQLEGNTLQSSSAQDISLEVGANTSLRVYNEATKRYHDLVALFKQVGGSRSMEVTFVERYLVLNQTDHVLLASAVSDIATKKGAGDDKKILAAPPRSTSEFSWWMHSSVPSDTCVRLKVQSSSNEDKQGEDYQWSGKFSLHDVSETALKISTPDASRICVLRVQVRVEAAVQVCVVVTSEDVAEFPLYRIINSCARETIWFKQIFDGVKKDASAFQRGVMQSLAPGESVCFGWDEAFFLGIPNREISVWYAPKDGTTSSDYHSTILLDQPGESQQIEIPSKAALPKAPSRVYVRWHLQGVTKTMVAQDVPLNRKERAGKQTRELIAAHGETERSTTPGFTSEVVAHFRLPHFGVSLVTSTPDELLLFSGQDVDIAYANINNDHDQCEVKIGCFQLDNQLSDAIYPVVIAPILKKGSGCAGFRDEGTSSSPDKQKSTEVRSAHGTEPTNGDDDNGDKLDAKSGSRAPVIRPHFFHLSMLRLSYDDNMDYIKYFSAMMQPARIQVDEAFLLALASFVTDCSATLERNYPPERRRLTSEASKVHSKSSDKRFNANSERRIYIETLQLHPVKIQLSVTILNHYGETEESATGLASLVKLPLAVTKALLSSTFSQIDSATLYLNALHLNHAFASGAFLMSTVQQHYMLQGMRQIYSLIGAADILGNPVGLVTNLGVGVKDFFYEPAAGLVTSPQEFVLGLSRGTTSLFTHSLYGAFNAASKVTGTLSEGIATLSLDRKYLAERRAQGPRKQVATHIGTGLIHGTKQLGKGIFAGVTGVITAPAQGAIQGGLPGFIEGVGKGLIGVAVKPAAGVLDLAATTAAGITATTSALDRRTGLGKEVYRRREPRLLRVTSDQRVRVYTPADALVSRLLLTLPMKFKLQLPNELYDTHIFLPGARILVATSLRLLLLEFASEGTLATLTTAIMSSTSIPPPLVVWSHPLSKLVGAQRTPTGIAVHIGSSAFDAELMGSNASEKAKDDVATSMLSDLEELGASGIDRVQEFLTDLVVRHQRATATSYGTE</sequence>
<evidence type="ECO:0000256" key="4">
    <source>
        <dbReference type="SAM" id="MobiDB-lite"/>
    </source>
</evidence>
<reference evidence="7 8" key="1">
    <citation type="submission" date="2013-11" db="EMBL/GenBank/DDBJ databases">
        <title>The Genome Sequence of Phytophthora parasitica P1976.</title>
        <authorList>
            <consortium name="The Broad Institute Genomics Platform"/>
            <person name="Russ C."/>
            <person name="Tyler B."/>
            <person name="Panabieres F."/>
            <person name="Shan W."/>
            <person name="Tripathy S."/>
            <person name="Grunwald N."/>
            <person name="Machado M."/>
            <person name="Johnson C.S."/>
            <person name="Walker B."/>
            <person name="Young S."/>
            <person name="Zeng Q."/>
            <person name="Gargeya S."/>
            <person name="Fitzgerald M."/>
            <person name="Haas B."/>
            <person name="Abouelleil A."/>
            <person name="Allen A.W."/>
            <person name="Alvarado L."/>
            <person name="Arachchi H.M."/>
            <person name="Berlin A.M."/>
            <person name="Chapman S.B."/>
            <person name="Gainer-Dewar J."/>
            <person name="Goldberg J."/>
            <person name="Griggs A."/>
            <person name="Gujja S."/>
            <person name="Hansen M."/>
            <person name="Howarth C."/>
            <person name="Imamovic A."/>
            <person name="Ireland A."/>
            <person name="Larimer J."/>
            <person name="McCowan C."/>
            <person name="Murphy C."/>
            <person name="Pearson M."/>
            <person name="Poon T.W."/>
            <person name="Priest M."/>
            <person name="Roberts A."/>
            <person name="Saif S."/>
            <person name="Shea T."/>
            <person name="Sisk P."/>
            <person name="Sykes S."/>
            <person name="Wortman J."/>
            <person name="Nusbaum C."/>
            <person name="Birren B."/>
        </authorList>
    </citation>
    <scope>NUCLEOTIDE SEQUENCE [LARGE SCALE GENOMIC DNA]</scope>
    <source>
        <strain evidence="7 8">P1976</strain>
    </source>
</reference>
<feature type="domain" description="Chorein N-terminal" evidence="5">
    <location>
        <begin position="1"/>
        <end position="601"/>
    </location>
</feature>
<organism evidence="7 8">
    <name type="scientific">Phytophthora nicotianae P1976</name>
    <dbReference type="NCBI Taxonomy" id="1317066"/>
    <lineage>
        <taxon>Eukaryota</taxon>
        <taxon>Sar</taxon>
        <taxon>Stramenopiles</taxon>
        <taxon>Oomycota</taxon>
        <taxon>Peronosporomycetes</taxon>
        <taxon>Peronosporales</taxon>
        <taxon>Peronosporaceae</taxon>
        <taxon>Phytophthora</taxon>
    </lineage>
</organism>
<feature type="region of interest" description="Disordered" evidence="4">
    <location>
        <begin position="453"/>
        <end position="483"/>
    </location>
</feature>
<feature type="region of interest" description="Disordered" evidence="4">
    <location>
        <begin position="130"/>
        <end position="152"/>
    </location>
</feature>
<feature type="domain" description="Vacuolar protein sorting-associated protein 13 VPS13 adaptor binding" evidence="6">
    <location>
        <begin position="2128"/>
        <end position="2772"/>
    </location>
</feature>
<dbReference type="InterPro" id="IPR026847">
    <property type="entry name" value="VPS13"/>
</dbReference>
<comment type="caution">
    <text evidence="7">The sequence shown here is derived from an EMBL/GenBank/DDBJ whole genome shotgun (WGS) entry which is preliminary data.</text>
</comment>
<keyword evidence="3" id="KW-0445">Lipid transport</keyword>
<dbReference type="PANTHER" id="PTHR16166">
    <property type="entry name" value="VACUOLAR PROTEIN SORTING-ASSOCIATED PROTEIN VPS13"/>
    <property type="match status" value="1"/>
</dbReference>
<feature type="compositionally biased region" description="Basic and acidic residues" evidence="4">
    <location>
        <begin position="1785"/>
        <end position="1794"/>
    </location>
</feature>
<evidence type="ECO:0000259" key="5">
    <source>
        <dbReference type="Pfam" id="PF12624"/>
    </source>
</evidence>
<keyword evidence="2" id="KW-0813">Transport</keyword>
<evidence type="ECO:0000259" key="6">
    <source>
        <dbReference type="Pfam" id="PF25036"/>
    </source>
</evidence>
<dbReference type="GO" id="GO:0006623">
    <property type="term" value="P:protein targeting to vacuole"/>
    <property type="evidence" value="ECO:0007669"/>
    <property type="project" value="TreeGrafter"/>
</dbReference>
<dbReference type="PANTHER" id="PTHR16166:SF93">
    <property type="entry name" value="INTERMEMBRANE LIPID TRANSFER PROTEIN VPS13"/>
    <property type="match status" value="1"/>
</dbReference>
<comment type="similarity">
    <text evidence="1">Belongs to the VPS13 family.</text>
</comment>
<proteinExistence type="inferred from homology"/>
<dbReference type="OrthoDB" id="428159at2759"/>
<feature type="compositionally biased region" description="Basic and acidic residues" evidence="4">
    <location>
        <begin position="2958"/>
        <end position="2979"/>
    </location>
</feature>
<feature type="compositionally biased region" description="Basic and acidic residues" evidence="4">
    <location>
        <begin position="793"/>
        <end position="803"/>
    </location>
</feature>
<dbReference type="Proteomes" id="UP000028582">
    <property type="component" value="Unassembled WGS sequence"/>
</dbReference>
<evidence type="ECO:0000313" key="7">
    <source>
        <dbReference type="EMBL" id="ETO60375.1"/>
    </source>
</evidence>
<evidence type="ECO:0000256" key="3">
    <source>
        <dbReference type="ARBA" id="ARBA00023055"/>
    </source>
</evidence>
<dbReference type="InterPro" id="IPR009543">
    <property type="entry name" value="VPS13_VAB"/>
</dbReference>
<feature type="compositionally biased region" description="Polar residues" evidence="4">
    <location>
        <begin position="2095"/>
        <end position="2104"/>
    </location>
</feature>
<feature type="region of interest" description="Disordered" evidence="4">
    <location>
        <begin position="781"/>
        <end position="804"/>
    </location>
</feature>
<dbReference type="EMBL" id="ANJA01003947">
    <property type="protein sequence ID" value="ETO60375.1"/>
    <property type="molecule type" value="Genomic_DNA"/>
</dbReference>
<gene>
    <name evidence="7" type="ORF">F444_21422</name>
</gene>
<feature type="compositionally biased region" description="Low complexity" evidence="4">
    <location>
        <begin position="465"/>
        <end position="483"/>
    </location>
</feature>
<dbReference type="Pfam" id="PF12624">
    <property type="entry name" value="VPS13_N"/>
    <property type="match status" value="1"/>
</dbReference>
<dbReference type="GO" id="GO:0045053">
    <property type="term" value="P:protein retention in Golgi apparatus"/>
    <property type="evidence" value="ECO:0007669"/>
    <property type="project" value="TreeGrafter"/>
</dbReference>
<protein>
    <submittedName>
        <fullName evidence="7">Uncharacterized protein</fullName>
    </submittedName>
</protein>
<accession>A0A080Z164</accession>
<feature type="region of interest" description="Disordered" evidence="4">
    <location>
        <begin position="1690"/>
        <end position="1724"/>
    </location>
</feature>
<evidence type="ECO:0000256" key="1">
    <source>
        <dbReference type="ARBA" id="ARBA00006545"/>
    </source>
</evidence>
<evidence type="ECO:0000256" key="2">
    <source>
        <dbReference type="ARBA" id="ARBA00022448"/>
    </source>
</evidence>
<feature type="region of interest" description="Disordered" evidence="4">
    <location>
        <begin position="2957"/>
        <end position="2999"/>
    </location>
</feature>
<dbReference type="GO" id="GO:0006869">
    <property type="term" value="P:lipid transport"/>
    <property type="evidence" value="ECO:0007669"/>
    <property type="project" value="UniProtKB-KW"/>
</dbReference>
<dbReference type="Pfam" id="PF25036">
    <property type="entry name" value="VPS13_VAB"/>
    <property type="match status" value="1"/>
</dbReference>
<dbReference type="InterPro" id="IPR026854">
    <property type="entry name" value="VPS13_N"/>
</dbReference>
<name>A0A080Z164_PHYNI</name>
<feature type="region of interest" description="Disordered" evidence="4">
    <location>
        <begin position="3063"/>
        <end position="3083"/>
    </location>
</feature>
<evidence type="ECO:0000313" key="8">
    <source>
        <dbReference type="Proteomes" id="UP000028582"/>
    </source>
</evidence>
<feature type="region of interest" description="Disordered" evidence="4">
    <location>
        <begin position="2090"/>
        <end position="2111"/>
    </location>
</feature>